<dbReference type="EMBL" id="JAHESF010000006">
    <property type="protein sequence ID" value="MBT1696865.1"/>
    <property type="molecule type" value="Genomic_DNA"/>
</dbReference>
<accession>A0AAP2GNG0</accession>
<keyword evidence="2" id="KW-0408">Iron</keyword>
<name>A0AAP2GNG0_9BACT</name>
<sequence>MREILVKSILNKKKKRDSWFLDDYTLNPYEGCSFNCQYCYIRGSKYGENMAEGLAVKINGREVLDRQLAFRVKKDQYGIIALASATDPYIRAEEQYKMTQGFLELILKHRFPVLMITRSELIVRDLDILKEIDKQAIHAPDLSGRLNRGVVISFSFSTLDPGIAATLEPGAPLPQARLETMKKCKEAGFLVGMNCIPTLPFISDTDEQLEQMVKAAKAYGADYILIGGLTLFGSGPADSKMLYRKFLERKFPELIPEYKKLYRIFYAPPESYLRDLNERADRICNRHGIRRSIV</sequence>
<dbReference type="AlphaFoldDB" id="A0AAP2GNG0"/>
<dbReference type="GO" id="GO:0046872">
    <property type="term" value="F:metal ion binding"/>
    <property type="evidence" value="ECO:0007669"/>
    <property type="project" value="UniProtKB-KW"/>
</dbReference>
<evidence type="ECO:0000256" key="2">
    <source>
        <dbReference type="ARBA" id="ARBA00023004"/>
    </source>
</evidence>
<reference evidence="5 6" key="1">
    <citation type="submission" date="2021-05" db="EMBL/GenBank/DDBJ databases">
        <title>A Polyphasic approach of four new species of the genus Ohtaekwangia: Ohtaekwangia histidinii sp. nov., Ohtaekwangia cretensis sp. nov., Ohtaekwangia indiensis sp. nov., Ohtaekwangia reichenbachii sp. nov. from diverse environment.</title>
        <authorList>
            <person name="Octaviana S."/>
        </authorList>
    </citation>
    <scope>NUCLEOTIDE SEQUENCE [LARGE SCALE GENOMIC DNA]</scope>
    <source>
        <strain evidence="5 6">PWU4</strain>
    </source>
</reference>
<dbReference type="Proteomes" id="UP001319200">
    <property type="component" value="Unassembled WGS sequence"/>
</dbReference>
<dbReference type="PANTHER" id="PTHR43432:SF5">
    <property type="entry name" value="ELP3_MIAA_NIFB-LIKE RADICAL SAM CORE DOMAIN-CONTAINING PROTEIN"/>
    <property type="match status" value="1"/>
</dbReference>
<protein>
    <submittedName>
        <fullName evidence="5">Radical SAM protein</fullName>
    </submittedName>
</protein>
<comment type="caution">
    <text evidence="5">The sequence shown here is derived from an EMBL/GenBank/DDBJ whole genome shotgun (WGS) entry which is preliminary data.</text>
</comment>
<evidence type="ECO:0000259" key="4">
    <source>
        <dbReference type="Pfam" id="PF04055"/>
    </source>
</evidence>
<gene>
    <name evidence="5" type="ORF">KK083_08280</name>
</gene>
<proteinExistence type="predicted"/>
<dbReference type="CDD" id="cd01335">
    <property type="entry name" value="Radical_SAM"/>
    <property type="match status" value="1"/>
</dbReference>
<dbReference type="PANTHER" id="PTHR43432">
    <property type="entry name" value="SLR0285 PROTEIN"/>
    <property type="match status" value="1"/>
</dbReference>
<dbReference type="GO" id="GO:0003824">
    <property type="term" value="F:catalytic activity"/>
    <property type="evidence" value="ECO:0007669"/>
    <property type="project" value="InterPro"/>
</dbReference>
<dbReference type="SFLD" id="SFLDG01084">
    <property type="entry name" value="Uncharacterised_Radical_SAM_Su"/>
    <property type="match status" value="1"/>
</dbReference>
<dbReference type="InterPro" id="IPR007197">
    <property type="entry name" value="rSAM"/>
</dbReference>
<organism evidence="5 6">
    <name type="scientific">Chryseosolibacter histidini</name>
    <dbReference type="NCBI Taxonomy" id="2782349"/>
    <lineage>
        <taxon>Bacteria</taxon>
        <taxon>Pseudomonadati</taxon>
        <taxon>Bacteroidota</taxon>
        <taxon>Cytophagia</taxon>
        <taxon>Cytophagales</taxon>
        <taxon>Chryseotaleaceae</taxon>
        <taxon>Chryseosolibacter</taxon>
    </lineage>
</organism>
<keyword evidence="3" id="KW-0411">Iron-sulfur</keyword>
<dbReference type="RefSeq" id="WP_254162375.1">
    <property type="nucleotide sequence ID" value="NZ_JAHESF010000006.1"/>
</dbReference>
<dbReference type="Pfam" id="PF04055">
    <property type="entry name" value="Radical_SAM"/>
    <property type="match status" value="1"/>
</dbReference>
<keyword evidence="1" id="KW-0479">Metal-binding</keyword>
<evidence type="ECO:0000256" key="1">
    <source>
        <dbReference type="ARBA" id="ARBA00022723"/>
    </source>
</evidence>
<dbReference type="InterPro" id="IPR058240">
    <property type="entry name" value="rSAM_sf"/>
</dbReference>
<evidence type="ECO:0000313" key="5">
    <source>
        <dbReference type="EMBL" id="MBT1696865.1"/>
    </source>
</evidence>
<evidence type="ECO:0000313" key="6">
    <source>
        <dbReference type="Proteomes" id="UP001319200"/>
    </source>
</evidence>
<dbReference type="GO" id="GO:0051536">
    <property type="term" value="F:iron-sulfur cluster binding"/>
    <property type="evidence" value="ECO:0007669"/>
    <property type="project" value="UniProtKB-KW"/>
</dbReference>
<dbReference type="Gene3D" id="3.80.30.30">
    <property type="match status" value="1"/>
</dbReference>
<evidence type="ECO:0000256" key="3">
    <source>
        <dbReference type="ARBA" id="ARBA00023014"/>
    </source>
</evidence>
<feature type="domain" description="Radical SAM core" evidence="4">
    <location>
        <begin position="27"/>
        <end position="214"/>
    </location>
</feature>
<keyword evidence="6" id="KW-1185">Reference proteome</keyword>
<dbReference type="InterPro" id="IPR040086">
    <property type="entry name" value="MJ0683-like"/>
</dbReference>
<dbReference type="SUPFAM" id="SSF102114">
    <property type="entry name" value="Radical SAM enzymes"/>
    <property type="match status" value="1"/>
</dbReference>
<dbReference type="SFLD" id="SFLDS00029">
    <property type="entry name" value="Radical_SAM"/>
    <property type="match status" value="1"/>
</dbReference>